<protein>
    <submittedName>
        <fullName evidence="1">Uncharacterized protein</fullName>
    </submittedName>
</protein>
<name>A0A0K8P5A2_PISS1</name>
<comment type="caution">
    <text evidence="1">The sequence shown here is derived from an EMBL/GenBank/DDBJ whole genome shotgun (WGS) entry which is preliminary data.</text>
</comment>
<reference evidence="1 2" key="2">
    <citation type="journal article" date="2016" name="Science">
        <title>A bacterium that degrades and assimilates poly(ethylene terephthalate).</title>
        <authorList>
            <person name="Yoshida S."/>
            <person name="Hiraga K."/>
            <person name="Takehana T."/>
            <person name="Taniguchi I."/>
            <person name="Yamaji H."/>
            <person name="Maeda Y."/>
            <person name="Toyohara K."/>
            <person name="Miyamoto K."/>
            <person name="Kimura Y."/>
            <person name="Oda K."/>
        </authorList>
    </citation>
    <scope>NUCLEOTIDE SEQUENCE [LARGE SCALE GENOMIC DNA]</scope>
    <source>
        <strain evidence="2">NBRC 110686 / TISTR 2288 / 201-F6</strain>
    </source>
</reference>
<evidence type="ECO:0000313" key="2">
    <source>
        <dbReference type="Proteomes" id="UP000037660"/>
    </source>
</evidence>
<dbReference type="RefSeq" id="WP_231638213.1">
    <property type="nucleotide sequence ID" value="NZ_BBYR01000060.1"/>
</dbReference>
<sequence>MAERITHWHGIDFNGNHGTEIYLDTGNSVRVQAWPRDVEKAMLLLSDADSCDVPSSW</sequence>
<reference evidence="2" key="1">
    <citation type="submission" date="2015-07" db="EMBL/GenBank/DDBJ databases">
        <title>Discovery of a poly(ethylene terephthalate assimilation.</title>
        <authorList>
            <person name="Yoshida S."/>
            <person name="Hiraga K."/>
            <person name="Takehana T."/>
            <person name="Taniguchi I."/>
            <person name="Yamaji H."/>
            <person name="Maeda Y."/>
            <person name="Toyohara K."/>
            <person name="Miyamoto K."/>
            <person name="Kimura Y."/>
            <person name="Oda K."/>
        </authorList>
    </citation>
    <scope>NUCLEOTIDE SEQUENCE [LARGE SCALE GENOMIC DNA]</scope>
    <source>
        <strain evidence="2">NBRC 110686 / TISTR 2288 / 201-F6</strain>
    </source>
</reference>
<dbReference type="STRING" id="1547922.ISF6_4082"/>
<evidence type="ECO:0000313" key="1">
    <source>
        <dbReference type="EMBL" id="GAP37888.1"/>
    </source>
</evidence>
<accession>A0A0K8P5A2</accession>
<proteinExistence type="predicted"/>
<gene>
    <name evidence="1" type="ORF">ISF6_4082</name>
</gene>
<keyword evidence="2" id="KW-1185">Reference proteome</keyword>
<organism evidence="1 2">
    <name type="scientific">Piscinibacter sakaiensis</name>
    <name type="common">Ideonella sakaiensis</name>
    <dbReference type="NCBI Taxonomy" id="1547922"/>
    <lineage>
        <taxon>Bacteria</taxon>
        <taxon>Pseudomonadati</taxon>
        <taxon>Pseudomonadota</taxon>
        <taxon>Betaproteobacteria</taxon>
        <taxon>Burkholderiales</taxon>
        <taxon>Sphaerotilaceae</taxon>
        <taxon>Piscinibacter</taxon>
    </lineage>
</organism>
<dbReference type="EMBL" id="BBYR01000060">
    <property type="protein sequence ID" value="GAP37888.1"/>
    <property type="molecule type" value="Genomic_DNA"/>
</dbReference>
<dbReference type="Proteomes" id="UP000037660">
    <property type="component" value="Unassembled WGS sequence"/>
</dbReference>
<dbReference type="AlphaFoldDB" id="A0A0K8P5A2"/>